<dbReference type="EMBL" id="MG603697">
    <property type="protein sequence ID" value="AUG88448.1"/>
    <property type="molecule type" value="Genomic_DNA"/>
</dbReference>
<reference evidence="1 2" key="1">
    <citation type="submission" date="2017-12" db="EMBL/GenBank/DDBJ databases">
        <title>Genomic analysis of a novel phage Vp_R1 lytic to Vibrio parahaemolyticus.</title>
        <authorList>
            <person name="Ren H."/>
            <person name="Li Z."/>
        </authorList>
    </citation>
    <scope>NUCLEOTIDE SEQUENCE [LARGE SCALE GENOMIC DNA]</scope>
</reference>
<protein>
    <submittedName>
        <fullName evidence="1">Uncharacterized protein</fullName>
    </submittedName>
</protein>
<sequence>MLNFQRRLQLLEDELNSKSPEELLDELLEHNPIGPNAIDYLEDIHMDIGRDPSLKVNVFSYNGVIGIQAETVVEDGNVVSLPSCVINKPEEPGQLGLACEAYGVRITEEAKEIIRNLPRESGSFAPLMIWEAGGVNFSYIGGINAAILEPAICRETDVSLLDKFETLKGFEVPASFVEFVENL</sequence>
<name>A0A2H5BQ42_9CAUD</name>
<evidence type="ECO:0000313" key="1">
    <source>
        <dbReference type="EMBL" id="AUG88448.1"/>
    </source>
</evidence>
<gene>
    <name evidence="1" type="ORF">VPR_084</name>
</gene>
<dbReference type="Proteomes" id="UP000240283">
    <property type="component" value="Segment"/>
</dbReference>
<organism evidence="1 2">
    <name type="scientific">Vibrio phage Vp_R1</name>
    <dbReference type="NCBI Taxonomy" id="2059867"/>
    <lineage>
        <taxon>Viruses</taxon>
        <taxon>Duplodnaviria</taxon>
        <taxon>Heunggongvirae</taxon>
        <taxon>Uroviricota</taxon>
        <taxon>Caudoviricetes</taxon>
        <taxon>Grimontviridae</taxon>
        <taxon>Dalianvirus</taxon>
        <taxon>Dalianvirus R1</taxon>
    </lineage>
</organism>
<proteinExistence type="predicted"/>
<accession>A0A2H5BQ42</accession>
<evidence type="ECO:0000313" key="2">
    <source>
        <dbReference type="Proteomes" id="UP000240283"/>
    </source>
</evidence>
<keyword evidence="2" id="KW-1185">Reference proteome</keyword>